<dbReference type="AlphaFoldDB" id="A0A0M2UXX1"/>
<dbReference type="Pfam" id="PF07578">
    <property type="entry name" value="LAB_N"/>
    <property type="match status" value="1"/>
</dbReference>
<feature type="domain" description="Lipid A biosynthesis N-terminal" evidence="2">
    <location>
        <begin position="29"/>
        <end position="100"/>
    </location>
</feature>
<dbReference type="GO" id="GO:0016020">
    <property type="term" value="C:membrane"/>
    <property type="evidence" value="ECO:0007669"/>
    <property type="project" value="GOC"/>
</dbReference>
<feature type="transmembrane region" description="Helical" evidence="1">
    <location>
        <begin position="23"/>
        <end position="43"/>
    </location>
</feature>
<dbReference type="GO" id="GO:0009245">
    <property type="term" value="P:lipid A biosynthetic process"/>
    <property type="evidence" value="ECO:0007669"/>
    <property type="project" value="InterPro"/>
</dbReference>
<dbReference type="Proteomes" id="UP000034954">
    <property type="component" value="Unassembled WGS sequence"/>
</dbReference>
<accession>A0A0M2UXX1</accession>
<dbReference type="InterPro" id="IPR011499">
    <property type="entry name" value="Lipid_A_biosynth_N"/>
</dbReference>
<organism evidence="3 4">
    <name type="scientific">Candidatus Brocadia fulgida</name>
    <dbReference type="NCBI Taxonomy" id="380242"/>
    <lineage>
        <taxon>Bacteria</taxon>
        <taxon>Pseudomonadati</taxon>
        <taxon>Planctomycetota</taxon>
        <taxon>Candidatus Brocadiia</taxon>
        <taxon>Candidatus Brocadiales</taxon>
        <taxon>Candidatus Brocadiaceae</taxon>
        <taxon>Candidatus Brocadia</taxon>
    </lineage>
</organism>
<name>A0A0M2UXX1_9BACT</name>
<protein>
    <recommendedName>
        <fullName evidence="2">Lipid A biosynthesis N-terminal domain-containing protein</fullName>
    </recommendedName>
</protein>
<dbReference type="EMBL" id="LAQJ01000105">
    <property type="protein sequence ID" value="KKO20415.1"/>
    <property type="molecule type" value="Genomic_DNA"/>
</dbReference>
<gene>
    <name evidence="3" type="ORF">BROFUL_00840</name>
</gene>
<evidence type="ECO:0000259" key="2">
    <source>
        <dbReference type="SMART" id="SM01259"/>
    </source>
</evidence>
<feature type="transmembrane region" description="Helical" evidence="1">
    <location>
        <begin position="82"/>
        <end position="98"/>
    </location>
</feature>
<dbReference type="SMART" id="SM01259">
    <property type="entry name" value="LAB_N"/>
    <property type="match status" value="1"/>
</dbReference>
<evidence type="ECO:0000313" key="3">
    <source>
        <dbReference type="EMBL" id="KKO20415.1"/>
    </source>
</evidence>
<sequence length="121" mass="13997">MNYAVTLAVTWFGQEHRLFGLDWSYLAILGFLGNAIFSTRFLIQWIVSEKAGKSVIPISFWYWSIAGSIIMCAYWIMERSPVGILAYLPNSFIYMRNLHLIRKHTRMAIAPTLTQVPHNEN</sequence>
<dbReference type="GO" id="GO:0008915">
    <property type="term" value="F:lipid-A-disaccharide synthase activity"/>
    <property type="evidence" value="ECO:0007669"/>
    <property type="project" value="InterPro"/>
</dbReference>
<evidence type="ECO:0000256" key="1">
    <source>
        <dbReference type="SAM" id="Phobius"/>
    </source>
</evidence>
<keyword evidence="1" id="KW-0472">Membrane</keyword>
<comment type="caution">
    <text evidence="3">The sequence shown here is derived from an EMBL/GenBank/DDBJ whole genome shotgun (WGS) entry which is preliminary data.</text>
</comment>
<feature type="transmembrane region" description="Helical" evidence="1">
    <location>
        <begin position="55"/>
        <end position="76"/>
    </location>
</feature>
<keyword evidence="1" id="KW-1133">Transmembrane helix</keyword>
<keyword evidence="4" id="KW-1185">Reference proteome</keyword>
<reference evidence="3 4" key="1">
    <citation type="journal article" date="2013" name="BMC Microbiol.">
        <title>Identification of the type II cytochrome c maturation pathway in anammox bacteria by comparative genomics.</title>
        <authorList>
            <person name="Ferousi C."/>
            <person name="Speth D.R."/>
            <person name="Reimann J."/>
            <person name="Op den Camp H.J."/>
            <person name="Allen J.W."/>
            <person name="Keltjens J.T."/>
            <person name="Jetten M.S."/>
        </authorList>
    </citation>
    <scope>NUCLEOTIDE SEQUENCE [LARGE SCALE GENOMIC DNA]</scope>
    <source>
        <strain evidence="3">RU1</strain>
    </source>
</reference>
<proteinExistence type="predicted"/>
<evidence type="ECO:0000313" key="4">
    <source>
        <dbReference type="Proteomes" id="UP000034954"/>
    </source>
</evidence>
<keyword evidence="1" id="KW-0812">Transmembrane</keyword>